<evidence type="ECO:0000313" key="2">
    <source>
        <dbReference type="EMBL" id="QHS97281.1"/>
    </source>
</evidence>
<dbReference type="EMBL" id="MN739292">
    <property type="protein sequence ID" value="QHS97281.1"/>
    <property type="molecule type" value="Genomic_DNA"/>
</dbReference>
<protein>
    <submittedName>
        <fullName evidence="2">Uncharacterized protein</fullName>
    </submittedName>
</protein>
<feature type="region of interest" description="Disordered" evidence="1">
    <location>
        <begin position="241"/>
        <end position="278"/>
    </location>
</feature>
<proteinExistence type="predicted"/>
<reference evidence="2" key="1">
    <citation type="journal article" date="2020" name="Nature">
        <title>Giant virus diversity and host interactions through global metagenomics.</title>
        <authorList>
            <person name="Schulz F."/>
            <person name="Roux S."/>
            <person name="Paez-Espino D."/>
            <person name="Jungbluth S."/>
            <person name="Walsh D.A."/>
            <person name="Denef V.J."/>
            <person name="McMahon K.D."/>
            <person name="Konstantinidis K.T."/>
            <person name="Eloe-Fadrosh E.A."/>
            <person name="Kyrpides N.C."/>
            <person name="Woyke T."/>
        </authorList>
    </citation>
    <scope>NUCLEOTIDE SEQUENCE</scope>
    <source>
        <strain evidence="2">GVMAG-M-3300020169-51</strain>
    </source>
</reference>
<feature type="compositionally biased region" description="Acidic residues" evidence="1">
    <location>
        <begin position="269"/>
        <end position="278"/>
    </location>
</feature>
<dbReference type="AlphaFoldDB" id="A0A6C0BZM3"/>
<accession>A0A6C0BZM3</accession>
<feature type="compositionally biased region" description="Acidic residues" evidence="1">
    <location>
        <begin position="241"/>
        <end position="260"/>
    </location>
</feature>
<name>A0A6C0BZM3_9ZZZZ</name>
<sequence>MSTTQIIKAKNFDVDTITYSDPQIGARGGKSIKIMSGGRAINLQFPLTFTWGVNKWEGENGAPDKFDISLQFDKSNSSSKKFLDIMVKLQSKLISDSVTNSSKWFGRKKIIREVAEAMWWPMVKYRKDKNTGEPDLTSDPSLKVKLGCYNGEWSVDLFDMTGQPTFRSRVSPEVAQTIQGSKTPVDLVPSKSWVKGIMTCGGLYIAAGRISCSWRLQQANVRPPQNLVGSGICAVLPDSDDEADEERLALQEEDGEDDDFEKEHTQPTFDDDDDDDDDIAAKVAAEVEEEVEEKPKKKKKIVRRKKVVVEH</sequence>
<evidence type="ECO:0000256" key="1">
    <source>
        <dbReference type="SAM" id="MobiDB-lite"/>
    </source>
</evidence>
<organism evidence="2">
    <name type="scientific">viral metagenome</name>
    <dbReference type="NCBI Taxonomy" id="1070528"/>
    <lineage>
        <taxon>unclassified sequences</taxon>
        <taxon>metagenomes</taxon>
        <taxon>organismal metagenomes</taxon>
    </lineage>
</organism>